<proteinExistence type="predicted"/>
<dbReference type="PANTHER" id="PTHR33332">
    <property type="entry name" value="REVERSE TRANSCRIPTASE DOMAIN-CONTAINING PROTEIN"/>
    <property type="match status" value="1"/>
</dbReference>
<keyword evidence="2" id="KW-1185">Reference proteome</keyword>
<evidence type="ECO:0000313" key="2">
    <source>
        <dbReference type="Proteomes" id="UP001333110"/>
    </source>
</evidence>
<evidence type="ECO:0008006" key="3">
    <source>
        <dbReference type="Google" id="ProtNLM"/>
    </source>
</evidence>
<name>A0AAN7NUR0_MYCAM</name>
<reference evidence="1 2" key="1">
    <citation type="journal article" date="2023" name="J. Hered.">
        <title>Chromosome-level genome of the wood stork (Mycteria americana) provides insight into avian chromosome evolution.</title>
        <authorList>
            <person name="Flamio R. Jr."/>
            <person name="Ramstad K.M."/>
        </authorList>
    </citation>
    <scope>NUCLEOTIDE SEQUENCE [LARGE SCALE GENOMIC DNA]</scope>
    <source>
        <strain evidence="1">JAX WOST 10</strain>
    </source>
</reference>
<dbReference type="EMBL" id="JAUNZN010000001">
    <property type="protein sequence ID" value="KAK4830829.1"/>
    <property type="molecule type" value="Genomic_DNA"/>
</dbReference>
<protein>
    <recommendedName>
        <fullName evidence="3">Reverse transcriptase</fullName>
    </recommendedName>
</protein>
<comment type="caution">
    <text evidence="1">The sequence shown here is derived from an EMBL/GenBank/DDBJ whole genome shotgun (WGS) entry which is preliminary data.</text>
</comment>
<evidence type="ECO:0000313" key="1">
    <source>
        <dbReference type="EMBL" id="KAK4830829.1"/>
    </source>
</evidence>
<accession>A0AAN7NUR0</accession>
<sequence>MLVDKLNMSQQCGLTAEKVNYILSCISKTAASRLREAIIPFYSALTTFEVQCPLSSSLIHKNDRDKLQQVQQKAPRMIGNWITGHTERLRMLGLLSLENSGWPRFLVARPGFGNPSPLTPDGKSGTRKTYLMWKMTRPESTNWSYASPRGLTGYTQKCRGSWLVSLQHAPSATLQLTQNWKESLIPHKWRDLDRLEKWANRNLMKFNKGKCKLLHLGKYNPMHQYMLGADQLESSSAEKDLGIMVDNKLTISHQRTLMAKTNSILGCIRSTARRKVILPLYSALVRPYLEYCVQFCGHSTRTRENKNKRGGNLLEQIQQTGTESIAAVHKPWIKPLTLCRGALKGTRIEGEQQILTTAVTHNPRPQELATTFHQGKGKPASMQLQECTVAPPVPQIYRRERS</sequence>
<dbReference type="AlphaFoldDB" id="A0AAN7NUR0"/>
<dbReference type="Proteomes" id="UP001333110">
    <property type="component" value="Unassembled WGS sequence"/>
</dbReference>
<gene>
    <name evidence="1" type="ORF">QYF61_013758</name>
</gene>
<organism evidence="1 2">
    <name type="scientific">Mycteria americana</name>
    <name type="common">Wood stork</name>
    <dbReference type="NCBI Taxonomy" id="33587"/>
    <lineage>
        <taxon>Eukaryota</taxon>
        <taxon>Metazoa</taxon>
        <taxon>Chordata</taxon>
        <taxon>Craniata</taxon>
        <taxon>Vertebrata</taxon>
        <taxon>Euteleostomi</taxon>
        <taxon>Archelosauria</taxon>
        <taxon>Archosauria</taxon>
        <taxon>Dinosauria</taxon>
        <taxon>Saurischia</taxon>
        <taxon>Theropoda</taxon>
        <taxon>Coelurosauria</taxon>
        <taxon>Aves</taxon>
        <taxon>Neognathae</taxon>
        <taxon>Neoaves</taxon>
        <taxon>Aequornithes</taxon>
        <taxon>Ciconiiformes</taxon>
        <taxon>Ciconiidae</taxon>
        <taxon>Mycteria</taxon>
    </lineage>
</organism>
<dbReference type="PRINTS" id="PR01345">
    <property type="entry name" value="CERVTRCPTASE"/>
</dbReference>